<reference evidence="1 2" key="1">
    <citation type="journal article" date="2015" name="Genome Announc.">
        <title>Expanding the biotechnology potential of lactobacilli through comparative genomics of 213 strains and associated genera.</title>
        <authorList>
            <person name="Sun Z."/>
            <person name="Harris H.M."/>
            <person name="McCann A."/>
            <person name="Guo C."/>
            <person name="Argimon S."/>
            <person name="Zhang W."/>
            <person name="Yang X."/>
            <person name="Jeffery I.B."/>
            <person name="Cooney J.C."/>
            <person name="Kagawa T.F."/>
            <person name="Liu W."/>
            <person name="Song Y."/>
            <person name="Salvetti E."/>
            <person name="Wrobel A."/>
            <person name="Rasinkangas P."/>
            <person name="Parkhill J."/>
            <person name="Rea M.C."/>
            <person name="O'Sullivan O."/>
            <person name="Ritari J."/>
            <person name="Douillard F.P."/>
            <person name="Paul Ross R."/>
            <person name="Yang R."/>
            <person name="Briner A.E."/>
            <person name="Felis G.E."/>
            <person name="de Vos W.M."/>
            <person name="Barrangou R."/>
            <person name="Klaenhammer T.R."/>
            <person name="Caufield P.W."/>
            <person name="Cui Y."/>
            <person name="Zhang H."/>
            <person name="O'Toole P.W."/>
        </authorList>
    </citation>
    <scope>NUCLEOTIDE SEQUENCE [LARGE SCALE GENOMIC DNA]</scope>
    <source>
        <strain evidence="1 2">DSM 16982</strain>
    </source>
</reference>
<dbReference type="STRING" id="1423774.FD31_GL001043"/>
<dbReference type="RefSeq" id="WP_164480479.1">
    <property type="nucleotide sequence ID" value="NZ_AZFV01000002.1"/>
</dbReference>
<dbReference type="EMBL" id="AZFV01000002">
    <property type="protein sequence ID" value="KRM18493.1"/>
    <property type="molecule type" value="Genomic_DNA"/>
</dbReference>
<accession>A0A0R1WLZ6</accession>
<proteinExistence type="predicted"/>
<organism evidence="1 2">
    <name type="scientific">Companilactobacillus nantensis DSM 16982</name>
    <dbReference type="NCBI Taxonomy" id="1423774"/>
    <lineage>
        <taxon>Bacteria</taxon>
        <taxon>Bacillati</taxon>
        <taxon>Bacillota</taxon>
        <taxon>Bacilli</taxon>
        <taxon>Lactobacillales</taxon>
        <taxon>Lactobacillaceae</taxon>
        <taxon>Companilactobacillus</taxon>
    </lineage>
</organism>
<evidence type="ECO:0000313" key="1">
    <source>
        <dbReference type="EMBL" id="KRM18493.1"/>
    </source>
</evidence>
<dbReference type="Proteomes" id="UP000051302">
    <property type="component" value="Unassembled WGS sequence"/>
</dbReference>
<sequence>MDNLKIGTMVTVIDQTDAMKNQFGVVVYHDKKREKVLVRFGGQQQLYYTVDQLKEY</sequence>
<protein>
    <recommendedName>
        <fullName evidence="3">DUF2187 domain-containing protein</fullName>
    </recommendedName>
</protein>
<dbReference type="PATRIC" id="fig|1423774.3.peg.1087"/>
<keyword evidence="2" id="KW-1185">Reference proteome</keyword>
<evidence type="ECO:0008006" key="3">
    <source>
        <dbReference type="Google" id="ProtNLM"/>
    </source>
</evidence>
<comment type="caution">
    <text evidence="1">The sequence shown here is derived from an EMBL/GenBank/DDBJ whole genome shotgun (WGS) entry which is preliminary data.</text>
</comment>
<evidence type="ECO:0000313" key="2">
    <source>
        <dbReference type="Proteomes" id="UP000051302"/>
    </source>
</evidence>
<dbReference type="AlphaFoldDB" id="A0A0R1WLZ6"/>
<name>A0A0R1WLZ6_9LACO</name>
<gene>
    <name evidence="1" type="ORF">FD31_GL001043</name>
</gene>